<gene>
    <name evidence="1" type="ORF">BSQ44_22860</name>
</gene>
<keyword evidence="2" id="KW-1185">Reference proteome</keyword>
<organism evidence="1 2">
    <name type="scientific">Aquibium oceanicum</name>
    <dbReference type="NCBI Taxonomy" id="1670800"/>
    <lineage>
        <taxon>Bacteria</taxon>
        <taxon>Pseudomonadati</taxon>
        <taxon>Pseudomonadota</taxon>
        <taxon>Alphaproteobacteria</taxon>
        <taxon>Hyphomicrobiales</taxon>
        <taxon>Phyllobacteriaceae</taxon>
        <taxon>Aquibium</taxon>
    </lineage>
</organism>
<reference evidence="2" key="1">
    <citation type="submission" date="2016-11" db="EMBL/GenBank/DDBJ databases">
        <title>Mesorhizobium oceanicum sp. nov., isolated from deep seawater in South China Sea.</title>
        <authorList>
            <person name="Fu G.-Y."/>
        </authorList>
    </citation>
    <scope>NUCLEOTIDE SEQUENCE [LARGE SCALE GENOMIC DNA]</scope>
    <source>
        <strain evidence="2">B7</strain>
    </source>
</reference>
<dbReference type="AlphaFoldDB" id="A0A1L3SWX2"/>
<evidence type="ECO:0000313" key="1">
    <source>
        <dbReference type="EMBL" id="APH73898.1"/>
    </source>
</evidence>
<dbReference type="KEGG" id="meso:BSQ44_22860"/>
<accession>A0A1L3SWX2</accession>
<dbReference type="Proteomes" id="UP000182840">
    <property type="component" value="Chromosome"/>
</dbReference>
<name>A0A1L3SWX2_9HYPH</name>
<protein>
    <submittedName>
        <fullName evidence="1">Uncharacterized protein</fullName>
    </submittedName>
</protein>
<sequence>MIEAGASFLSKLDEFGLSPESAGWLYDTARSDWRYLVASAAIDVVGRRKIYGAIIDLFEVFDFGDDLTSMDVHLVSPREQWYVIMRGAVSVSGASRARIRRSNLNGIHIEDALVYRFFAPPAAAKLERQANMFAKKAHKAAELAS</sequence>
<dbReference type="EMBL" id="CP018171">
    <property type="protein sequence ID" value="APH73898.1"/>
    <property type="molecule type" value="Genomic_DNA"/>
</dbReference>
<proteinExistence type="predicted"/>
<evidence type="ECO:0000313" key="2">
    <source>
        <dbReference type="Proteomes" id="UP000182840"/>
    </source>
</evidence>